<dbReference type="GO" id="GO:0050567">
    <property type="term" value="F:glutaminyl-tRNA synthase (glutamine-hydrolyzing) activity"/>
    <property type="evidence" value="ECO:0007669"/>
    <property type="project" value="UniProtKB-UniRule"/>
</dbReference>
<dbReference type="SMART" id="SM00845">
    <property type="entry name" value="GatB_Yqey"/>
    <property type="match status" value="1"/>
</dbReference>
<dbReference type="InterPro" id="IPR006075">
    <property type="entry name" value="Asn/Gln-tRNA_Trfase_suB/E_cat"/>
</dbReference>
<evidence type="ECO:0000256" key="5">
    <source>
        <dbReference type="ARBA" id="ARBA00022840"/>
    </source>
</evidence>
<dbReference type="PANTHER" id="PTHR11659">
    <property type="entry name" value="GLUTAMYL-TRNA GLN AMIDOTRANSFERASE SUBUNIT B MITOCHONDRIAL AND PROKARYOTIC PET112-RELATED"/>
    <property type="match status" value="1"/>
</dbReference>
<feature type="domain" description="Asn/Gln amidotransferase" evidence="11">
    <location>
        <begin position="322"/>
        <end position="469"/>
    </location>
</feature>
<keyword evidence="6 10" id="KW-0648">Protein biosynthesis</keyword>
<protein>
    <recommendedName>
        <fullName evidence="10">Aspartyl/glutamyl-tRNA(Asn/Gln) amidotransferase subunit B</fullName>
        <shortName evidence="10">Asp/Glu-ADT subunit B</shortName>
        <ecNumber evidence="10">6.3.5.-</ecNumber>
    </recommendedName>
</protein>
<evidence type="ECO:0000256" key="2">
    <source>
        <dbReference type="ARBA" id="ARBA00011123"/>
    </source>
</evidence>
<dbReference type="Gene3D" id="1.10.10.410">
    <property type="match status" value="1"/>
</dbReference>
<evidence type="ECO:0000256" key="9">
    <source>
        <dbReference type="ARBA" id="ARBA00047913"/>
    </source>
</evidence>
<name>A0A1H0H3I8_9FIRM</name>
<proteinExistence type="inferred from homology"/>
<dbReference type="NCBIfam" id="TIGR00133">
    <property type="entry name" value="gatB"/>
    <property type="match status" value="1"/>
</dbReference>
<dbReference type="NCBIfam" id="NF004014">
    <property type="entry name" value="PRK05477.1-4"/>
    <property type="match status" value="1"/>
</dbReference>
<evidence type="ECO:0000259" key="11">
    <source>
        <dbReference type="SMART" id="SM00845"/>
    </source>
</evidence>
<evidence type="ECO:0000256" key="3">
    <source>
        <dbReference type="ARBA" id="ARBA00022598"/>
    </source>
</evidence>
<dbReference type="Pfam" id="PF02934">
    <property type="entry name" value="GatB_N"/>
    <property type="match status" value="1"/>
</dbReference>
<dbReference type="Gene3D" id="1.10.150.380">
    <property type="entry name" value="GatB domain, N-terminal subdomain"/>
    <property type="match status" value="1"/>
</dbReference>
<keyword evidence="3 10" id="KW-0436">Ligase</keyword>
<dbReference type="AlphaFoldDB" id="A0A1H0H3I8"/>
<comment type="similarity">
    <text evidence="1 10">Belongs to the GatB/GatE family. GatB subfamily.</text>
</comment>
<dbReference type="InterPro" id="IPR042114">
    <property type="entry name" value="GatB_C_1"/>
</dbReference>
<organism evidence="12 13">
    <name type="scientific">Acetanaerobacterium elongatum</name>
    <dbReference type="NCBI Taxonomy" id="258515"/>
    <lineage>
        <taxon>Bacteria</taxon>
        <taxon>Bacillati</taxon>
        <taxon>Bacillota</taxon>
        <taxon>Clostridia</taxon>
        <taxon>Eubacteriales</taxon>
        <taxon>Oscillospiraceae</taxon>
        <taxon>Acetanaerobacterium</taxon>
    </lineage>
</organism>
<dbReference type="InterPro" id="IPR023168">
    <property type="entry name" value="GatB_Yqey_C_2"/>
</dbReference>
<dbReference type="InterPro" id="IPR018027">
    <property type="entry name" value="Asn/Gln_amidotransferase"/>
</dbReference>
<comment type="catalytic activity">
    <reaction evidence="9 10">
        <text>L-glutamyl-tRNA(Gln) + L-glutamine + ATP + H2O = L-glutaminyl-tRNA(Gln) + L-glutamate + ADP + phosphate + H(+)</text>
        <dbReference type="Rhea" id="RHEA:17521"/>
        <dbReference type="Rhea" id="RHEA-COMP:9681"/>
        <dbReference type="Rhea" id="RHEA-COMP:9684"/>
        <dbReference type="ChEBI" id="CHEBI:15377"/>
        <dbReference type="ChEBI" id="CHEBI:15378"/>
        <dbReference type="ChEBI" id="CHEBI:29985"/>
        <dbReference type="ChEBI" id="CHEBI:30616"/>
        <dbReference type="ChEBI" id="CHEBI:43474"/>
        <dbReference type="ChEBI" id="CHEBI:58359"/>
        <dbReference type="ChEBI" id="CHEBI:78520"/>
        <dbReference type="ChEBI" id="CHEBI:78521"/>
        <dbReference type="ChEBI" id="CHEBI:456216"/>
    </reaction>
</comment>
<dbReference type="InterPro" id="IPR014746">
    <property type="entry name" value="Gln_synth/guanido_kin_cat_dom"/>
</dbReference>
<dbReference type="OrthoDB" id="9804078at2"/>
<dbReference type="Pfam" id="PF02637">
    <property type="entry name" value="GatB_Yqey"/>
    <property type="match status" value="1"/>
</dbReference>
<evidence type="ECO:0000256" key="4">
    <source>
        <dbReference type="ARBA" id="ARBA00022741"/>
    </source>
</evidence>
<dbReference type="GO" id="GO:0006412">
    <property type="term" value="P:translation"/>
    <property type="evidence" value="ECO:0007669"/>
    <property type="project" value="UniProtKB-UniRule"/>
</dbReference>
<dbReference type="InterPro" id="IPR017958">
    <property type="entry name" value="Gln-tRNA_amidoTrfase_suB_CS"/>
</dbReference>
<comment type="catalytic activity">
    <reaction evidence="8 10">
        <text>L-aspartyl-tRNA(Asn) + L-glutamine + ATP + H2O = L-asparaginyl-tRNA(Asn) + L-glutamate + ADP + phosphate + 2 H(+)</text>
        <dbReference type="Rhea" id="RHEA:14513"/>
        <dbReference type="Rhea" id="RHEA-COMP:9674"/>
        <dbReference type="Rhea" id="RHEA-COMP:9677"/>
        <dbReference type="ChEBI" id="CHEBI:15377"/>
        <dbReference type="ChEBI" id="CHEBI:15378"/>
        <dbReference type="ChEBI" id="CHEBI:29985"/>
        <dbReference type="ChEBI" id="CHEBI:30616"/>
        <dbReference type="ChEBI" id="CHEBI:43474"/>
        <dbReference type="ChEBI" id="CHEBI:58359"/>
        <dbReference type="ChEBI" id="CHEBI:78515"/>
        <dbReference type="ChEBI" id="CHEBI:78516"/>
        <dbReference type="ChEBI" id="CHEBI:456216"/>
    </reaction>
</comment>
<dbReference type="Proteomes" id="UP000199182">
    <property type="component" value="Unassembled WGS sequence"/>
</dbReference>
<reference evidence="12 13" key="1">
    <citation type="submission" date="2016-10" db="EMBL/GenBank/DDBJ databases">
        <authorList>
            <person name="de Groot N.N."/>
        </authorList>
    </citation>
    <scope>NUCLEOTIDE SEQUENCE [LARGE SCALE GENOMIC DNA]</scope>
    <source>
        <strain evidence="12 13">CGMCC 1.5012</strain>
    </source>
</reference>
<evidence type="ECO:0000313" key="12">
    <source>
        <dbReference type="EMBL" id="SDO13491.1"/>
    </source>
</evidence>
<dbReference type="GO" id="GO:0050566">
    <property type="term" value="F:asparaginyl-tRNA synthase (glutamine-hydrolyzing) activity"/>
    <property type="evidence" value="ECO:0007669"/>
    <property type="project" value="RHEA"/>
</dbReference>
<dbReference type="InterPro" id="IPR004413">
    <property type="entry name" value="GatB"/>
</dbReference>
<dbReference type="GO" id="GO:0016740">
    <property type="term" value="F:transferase activity"/>
    <property type="evidence" value="ECO:0007669"/>
    <property type="project" value="UniProtKB-KW"/>
</dbReference>
<dbReference type="SUPFAM" id="SSF55931">
    <property type="entry name" value="Glutamine synthetase/guanido kinase"/>
    <property type="match status" value="1"/>
</dbReference>
<comment type="subunit">
    <text evidence="2 10">Heterotrimer of A, B and C subunits.</text>
</comment>
<evidence type="ECO:0000313" key="13">
    <source>
        <dbReference type="Proteomes" id="UP000199182"/>
    </source>
</evidence>
<dbReference type="InterPro" id="IPR017959">
    <property type="entry name" value="Asn/Gln-tRNA_amidoTrfase_suB/E"/>
</dbReference>
<keyword evidence="5 10" id="KW-0067">ATP-binding</keyword>
<comment type="function">
    <text evidence="7 10">Allows the formation of correctly charged Asn-tRNA(Asn) or Gln-tRNA(Gln) through the transamidation of misacylated Asp-tRNA(Asn) or Glu-tRNA(Gln) in organisms which lack either or both of asparaginyl-tRNA or glutaminyl-tRNA synthetases. The reaction takes place in the presence of glutamine and ATP through an activated phospho-Asp-tRNA(Asn) or phospho-Glu-tRNA(Gln).</text>
</comment>
<dbReference type="STRING" id="258515.SAMN05192585_1605"/>
<dbReference type="NCBIfam" id="NF004012">
    <property type="entry name" value="PRK05477.1-2"/>
    <property type="match status" value="1"/>
</dbReference>
<dbReference type="GO" id="GO:0005524">
    <property type="term" value="F:ATP binding"/>
    <property type="evidence" value="ECO:0007669"/>
    <property type="project" value="UniProtKB-KW"/>
</dbReference>
<gene>
    <name evidence="10" type="primary">gatB</name>
    <name evidence="12" type="ORF">SAMN05192585_1605</name>
</gene>
<dbReference type="EC" id="6.3.5.-" evidence="10"/>
<accession>A0A1H0H3I8</accession>
<dbReference type="FunFam" id="1.10.10.410:FF:000001">
    <property type="entry name" value="Aspartyl/glutamyl-tRNA(Asn/Gln) amidotransferase subunit B"/>
    <property type="match status" value="1"/>
</dbReference>
<dbReference type="PROSITE" id="PS01234">
    <property type="entry name" value="GATB"/>
    <property type="match status" value="1"/>
</dbReference>
<dbReference type="EMBL" id="FNID01000060">
    <property type="protein sequence ID" value="SDO13491.1"/>
    <property type="molecule type" value="Genomic_DNA"/>
</dbReference>
<evidence type="ECO:0000256" key="1">
    <source>
        <dbReference type="ARBA" id="ARBA00005306"/>
    </source>
</evidence>
<evidence type="ECO:0000256" key="10">
    <source>
        <dbReference type="HAMAP-Rule" id="MF_00121"/>
    </source>
</evidence>
<dbReference type="RefSeq" id="WP_092643700.1">
    <property type="nucleotide sequence ID" value="NZ_FNID01000060.1"/>
</dbReference>
<dbReference type="InterPro" id="IPR003789">
    <property type="entry name" value="Asn/Gln_tRNA_amidoTrase-B-like"/>
</dbReference>
<sequence length="471" mass="52643">MSYELVAGLETHIELSTNTKIFCGCTTAFGAEPNTNCCPVCIGLPGTMPKLNRRVVDYAILAGLATNCEISPISKMDRKNYVYPDLPKAYQVSQYDKPLCERGYITLSSGKRINITRIHIEEDAGKLVHERGDTYVDYNRGGVPLIEIVTEPDIRSIEEAIEYVEKLQLIMKYIGVSDVKMQEGSLRCDVNISVRKKGDEKFGTRAEIKNMNSFTFMAKALQYEFERQVDLLESGERVIQETRRYNTDTGETEAMRGKEDAHDYRYFREPDLVTIQTSPEDIARLREMLPELPEQKLARYVADYGIPEADAQLIVKYRKVAEYFDAVVSKIQNPKTASNFIVGQIFKALSTEAAKEELALSVSSEMLAELIRLLESGKINMGMAKSTLDKMLETGKHATELLSQEDMAGLDENALRNHCMEAIAANPAAVKDYQSGKEKALKAILGAVMRATKGRADAAAAEKLLIELITK</sequence>
<keyword evidence="12" id="KW-0808">Transferase</keyword>
<keyword evidence="13" id="KW-1185">Reference proteome</keyword>
<dbReference type="HAMAP" id="MF_00121">
    <property type="entry name" value="GatB"/>
    <property type="match status" value="1"/>
</dbReference>
<dbReference type="SUPFAM" id="SSF89095">
    <property type="entry name" value="GatB/YqeY motif"/>
    <property type="match status" value="1"/>
</dbReference>
<evidence type="ECO:0000256" key="7">
    <source>
        <dbReference type="ARBA" id="ARBA00024799"/>
    </source>
</evidence>
<evidence type="ECO:0000256" key="6">
    <source>
        <dbReference type="ARBA" id="ARBA00022917"/>
    </source>
</evidence>
<evidence type="ECO:0000256" key="8">
    <source>
        <dbReference type="ARBA" id="ARBA00047380"/>
    </source>
</evidence>
<keyword evidence="4 10" id="KW-0547">Nucleotide-binding</keyword>